<evidence type="ECO:0000313" key="8">
    <source>
        <dbReference type="EMBL" id="QBO35241.1"/>
    </source>
</evidence>
<dbReference type="GO" id="GO:0008270">
    <property type="term" value="F:zinc ion binding"/>
    <property type="evidence" value="ECO:0007669"/>
    <property type="project" value="UniProtKB-UniRule"/>
</dbReference>
<dbReference type="GO" id="GO:0005737">
    <property type="term" value="C:cytoplasm"/>
    <property type="evidence" value="ECO:0007669"/>
    <property type="project" value="TreeGrafter"/>
</dbReference>
<keyword evidence="3 6" id="KW-0554">One-carbon metabolism</keyword>
<feature type="domain" description="GTP cyclohydrolase I" evidence="7">
    <location>
        <begin position="16"/>
        <end position="185"/>
    </location>
</feature>
<keyword evidence="6" id="KW-0862">Zinc</keyword>
<dbReference type="NCBIfam" id="NF006826">
    <property type="entry name" value="PRK09347.1-3"/>
    <property type="match status" value="1"/>
</dbReference>
<dbReference type="EMBL" id="CP037940">
    <property type="protein sequence ID" value="QBO35241.1"/>
    <property type="molecule type" value="Genomic_DNA"/>
</dbReference>
<dbReference type="RefSeq" id="WP_133362321.1">
    <property type="nucleotide sequence ID" value="NZ_CP037940.1"/>
</dbReference>
<dbReference type="HAMAP" id="MF_00223">
    <property type="entry name" value="FolE"/>
    <property type="match status" value="1"/>
</dbReference>
<organism evidence="8 9">
    <name type="scientific">Periweissella cryptocerci</name>
    <dbReference type="NCBI Taxonomy" id="2506420"/>
    <lineage>
        <taxon>Bacteria</taxon>
        <taxon>Bacillati</taxon>
        <taxon>Bacillota</taxon>
        <taxon>Bacilli</taxon>
        <taxon>Lactobacillales</taxon>
        <taxon>Lactobacillaceae</taxon>
        <taxon>Periweissella</taxon>
    </lineage>
</organism>
<evidence type="ECO:0000256" key="4">
    <source>
        <dbReference type="ARBA" id="ARBA00022801"/>
    </source>
</evidence>
<dbReference type="SUPFAM" id="SSF55620">
    <property type="entry name" value="Tetrahydrobiopterin biosynthesis enzymes-like"/>
    <property type="match status" value="1"/>
</dbReference>
<name>A0A4P6YRJ7_9LACO</name>
<evidence type="ECO:0000313" key="9">
    <source>
        <dbReference type="Proteomes" id="UP000292886"/>
    </source>
</evidence>
<evidence type="ECO:0000256" key="2">
    <source>
        <dbReference type="ARBA" id="ARBA00005080"/>
    </source>
</evidence>
<keyword evidence="6" id="KW-0479">Metal-binding</keyword>
<keyword evidence="5 6" id="KW-0342">GTP-binding</keyword>
<dbReference type="NCBIfam" id="NF006825">
    <property type="entry name" value="PRK09347.1-2"/>
    <property type="match status" value="1"/>
</dbReference>
<dbReference type="GO" id="GO:0006729">
    <property type="term" value="P:tetrahydrobiopterin biosynthetic process"/>
    <property type="evidence" value="ECO:0007669"/>
    <property type="project" value="TreeGrafter"/>
</dbReference>
<dbReference type="InterPro" id="IPR020602">
    <property type="entry name" value="GTP_CycHdrlase_I_dom"/>
</dbReference>
<dbReference type="GO" id="GO:0005525">
    <property type="term" value="F:GTP binding"/>
    <property type="evidence" value="ECO:0007669"/>
    <property type="project" value="UniProtKB-KW"/>
</dbReference>
<dbReference type="GO" id="GO:0046654">
    <property type="term" value="P:tetrahydrofolate biosynthetic process"/>
    <property type="evidence" value="ECO:0007669"/>
    <property type="project" value="UniProtKB-UniRule"/>
</dbReference>
<dbReference type="InterPro" id="IPR018234">
    <property type="entry name" value="GTP_CycHdrlase_I_CS"/>
</dbReference>
<dbReference type="InterPro" id="IPR043134">
    <property type="entry name" value="GTP-CH-I_N"/>
</dbReference>
<keyword evidence="6" id="KW-0547">Nucleotide-binding</keyword>
<dbReference type="Proteomes" id="UP000292886">
    <property type="component" value="Chromosome"/>
</dbReference>
<dbReference type="InterPro" id="IPR001474">
    <property type="entry name" value="GTP_CycHdrlase_I"/>
</dbReference>
<dbReference type="AlphaFoldDB" id="A0A4P6YRJ7"/>
<keyword evidence="9" id="KW-1185">Reference proteome</keyword>
<accession>A0A4P6YRJ7</accession>
<dbReference type="OrthoDB" id="9801207at2"/>
<comment type="subunit">
    <text evidence="6">Homopolymer.</text>
</comment>
<comment type="similarity">
    <text evidence="6">Belongs to the GTP cyclohydrolase I family.</text>
</comment>
<dbReference type="FunFam" id="3.30.1130.10:FF:000001">
    <property type="entry name" value="GTP cyclohydrolase 1"/>
    <property type="match status" value="1"/>
</dbReference>
<dbReference type="UniPathway" id="UPA00848">
    <property type="reaction ID" value="UER00151"/>
</dbReference>
<proteinExistence type="inferred from homology"/>
<evidence type="ECO:0000256" key="3">
    <source>
        <dbReference type="ARBA" id="ARBA00022563"/>
    </source>
</evidence>
<feature type="binding site" evidence="6">
    <location>
        <position position="152"/>
    </location>
    <ligand>
        <name>Zn(2+)</name>
        <dbReference type="ChEBI" id="CHEBI:29105"/>
    </ligand>
</feature>
<dbReference type="Gene3D" id="3.30.1130.10">
    <property type="match status" value="1"/>
</dbReference>
<dbReference type="InterPro" id="IPR043133">
    <property type="entry name" value="GTP-CH-I_C/QueF"/>
</dbReference>
<evidence type="ECO:0000256" key="1">
    <source>
        <dbReference type="ARBA" id="ARBA00001052"/>
    </source>
</evidence>
<feature type="binding site" evidence="6">
    <location>
        <position position="84"/>
    </location>
    <ligand>
        <name>Zn(2+)</name>
        <dbReference type="ChEBI" id="CHEBI:29105"/>
    </ligand>
</feature>
<dbReference type="PANTHER" id="PTHR11109:SF7">
    <property type="entry name" value="GTP CYCLOHYDROLASE 1"/>
    <property type="match status" value="1"/>
</dbReference>
<dbReference type="Gene3D" id="1.10.286.10">
    <property type="match status" value="1"/>
</dbReference>
<dbReference type="EC" id="3.5.4.16" evidence="6"/>
<evidence type="ECO:0000256" key="5">
    <source>
        <dbReference type="ARBA" id="ARBA00023134"/>
    </source>
</evidence>
<comment type="catalytic activity">
    <reaction evidence="1 6">
        <text>GTP + H2O = 7,8-dihydroneopterin 3'-triphosphate + formate + H(+)</text>
        <dbReference type="Rhea" id="RHEA:17473"/>
        <dbReference type="ChEBI" id="CHEBI:15377"/>
        <dbReference type="ChEBI" id="CHEBI:15378"/>
        <dbReference type="ChEBI" id="CHEBI:15740"/>
        <dbReference type="ChEBI" id="CHEBI:37565"/>
        <dbReference type="ChEBI" id="CHEBI:58462"/>
        <dbReference type="EC" id="3.5.4.16"/>
    </reaction>
</comment>
<dbReference type="GO" id="GO:0006730">
    <property type="term" value="P:one-carbon metabolic process"/>
    <property type="evidence" value="ECO:0007669"/>
    <property type="project" value="UniProtKB-UniRule"/>
</dbReference>
<evidence type="ECO:0000259" key="7">
    <source>
        <dbReference type="Pfam" id="PF01227"/>
    </source>
</evidence>
<dbReference type="NCBIfam" id="TIGR00063">
    <property type="entry name" value="folE"/>
    <property type="match status" value="1"/>
</dbReference>
<dbReference type="PROSITE" id="PS00859">
    <property type="entry name" value="GTP_CYCLOHYDROL_1_1"/>
    <property type="match status" value="1"/>
</dbReference>
<gene>
    <name evidence="6 8" type="primary">folE</name>
    <name evidence="8" type="ORF">EQG49_01580</name>
</gene>
<protein>
    <recommendedName>
        <fullName evidence="6">GTP cyclohydrolase 1</fullName>
        <ecNumber evidence="6">3.5.4.16</ecNumber>
    </recommendedName>
    <alternativeName>
        <fullName evidence="6">GTP cyclohydrolase I</fullName>
        <shortName evidence="6">GTP-CH-I</shortName>
    </alternativeName>
</protein>
<reference evidence="9" key="1">
    <citation type="submission" date="2019-03" db="EMBL/GenBank/DDBJ databases">
        <title>Weissella sp. 26KH-42 Genome sequencing.</title>
        <authorList>
            <person name="Heo J."/>
            <person name="Kim S.-J."/>
            <person name="Kim J.-S."/>
            <person name="Hong S.-B."/>
            <person name="Kwon S.-W."/>
        </authorList>
    </citation>
    <scope>NUCLEOTIDE SEQUENCE [LARGE SCALE GENOMIC DNA]</scope>
    <source>
        <strain evidence="9">26KH-42</strain>
    </source>
</reference>
<dbReference type="GO" id="GO:0003934">
    <property type="term" value="F:GTP cyclohydrolase I activity"/>
    <property type="evidence" value="ECO:0007669"/>
    <property type="project" value="UniProtKB-UniRule"/>
</dbReference>
<dbReference type="PROSITE" id="PS00860">
    <property type="entry name" value="GTP_CYCLOHYDROL_1_2"/>
    <property type="match status" value="1"/>
</dbReference>
<keyword evidence="4 6" id="KW-0378">Hydrolase</keyword>
<sequence length="196" mass="22065">MKEFNEEQLTTLAHGTTDLLQVIGDDVNRSGVIETPGRVAQAYAEIFAHTGETEFTNYKLFPAEKNADMVVIRDIPFYSMCEHHLLPFFGTVDVAYIPTGEIIGLSKVPRLVDWVARRPQVQENITTMIGDELQRILNPAGIAIYVKARHMCMEMRGINQPGDQTVTNYYLGKFKDDANSRLEFLLNSGVLAQLDK</sequence>
<dbReference type="PANTHER" id="PTHR11109">
    <property type="entry name" value="GTP CYCLOHYDROLASE I"/>
    <property type="match status" value="1"/>
</dbReference>
<evidence type="ECO:0000256" key="6">
    <source>
        <dbReference type="HAMAP-Rule" id="MF_00223"/>
    </source>
</evidence>
<comment type="pathway">
    <text evidence="2 6">Cofactor biosynthesis; 7,8-dihydroneopterin triphosphate biosynthesis; 7,8-dihydroneopterin triphosphate from GTP: step 1/1.</text>
</comment>
<dbReference type="Pfam" id="PF01227">
    <property type="entry name" value="GTP_cyclohydroI"/>
    <property type="match status" value="1"/>
</dbReference>
<dbReference type="KEGG" id="wei:EQG49_01580"/>
<feature type="binding site" evidence="6">
    <location>
        <position position="81"/>
    </location>
    <ligand>
        <name>Zn(2+)</name>
        <dbReference type="ChEBI" id="CHEBI:29105"/>
    </ligand>
</feature>